<dbReference type="PANTHER" id="PTHR43065:SF10">
    <property type="entry name" value="PEROXIDE STRESS-ACTIVATED HISTIDINE KINASE MAK3"/>
    <property type="match status" value="1"/>
</dbReference>
<proteinExistence type="predicted"/>
<gene>
    <name evidence="10" type="ORF">ENR64_27355</name>
</gene>
<dbReference type="SMART" id="SM00387">
    <property type="entry name" value="HATPase_c"/>
    <property type="match status" value="1"/>
</dbReference>
<comment type="caution">
    <text evidence="10">The sequence shown here is derived from an EMBL/GenBank/DDBJ whole genome shotgun (WGS) entry which is preliminary data.</text>
</comment>
<dbReference type="EC" id="2.7.13.3" evidence="2"/>
<evidence type="ECO:0000256" key="6">
    <source>
        <dbReference type="ARBA" id="ARBA00022777"/>
    </source>
</evidence>
<dbReference type="InterPro" id="IPR004358">
    <property type="entry name" value="Sig_transdc_His_kin-like_C"/>
</dbReference>
<dbReference type="Gene3D" id="3.30.565.10">
    <property type="entry name" value="Histidine kinase-like ATPase, C-terminal domain"/>
    <property type="match status" value="1"/>
</dbReference>
<dbReference type="GO" id="GO:0005524">
    <property type="term" value="F:ATP binding"/>
    <property type="evidence" value="ECO:0007669"/>
    <property type="project" value="UniProtKB-KW"/>
</dbReference>
<feature type="domain" description="Histidine kinase" evidence="9">
    <location>
        <begin position="17"/>
        <end position="244"/>
    </location>
</feature>
<dbReference type="InterPro" id="IPR036890">
    <property type="entry name" value="HATPase_C_sf"/>
</dbReference>
<evidence type="ECO:0000313" key="10">
    <source>
        <dbReference type="EMBL" id="HFN01395.1"/>
    </source>
</evidence>
<dbReference type="SUPFAM" id="SSF55874">
    <property type="entry name" value="ATPase domain of HSP90 chaperone/DNA topoisomerase II/histidine kinase"/>
    <property type="match status" value="1"/>
</dbReference>
<dbReference type="EMBL" id="DSRU01000408">
    <property type="protein sequence ID" value="HFN01395.1"/>
    <property type="molecule type" value="Genomic_DNA"/>
</dbReference>
<evidence type="ECO:0000256" key="4">
    <source>
        <dbReference type="ARBA" id="ARBA00022679"/>
    </source>
</evidence>
<evidence type="ECO:0000256" key="8">
    <source>
        <dbReference type="ARBA" id="ARBA00023012"/>
    </source>
</evidence>
<evidence type="ECO:0000256" key="2">
    <source>
        <dbReference type="ARBA" id="ARBA00012438"/>
    </source>
</evidence>
<evidence type="ECO:0000256" key="3">
    <source>
        <dbReference type="ARBA" id="ARBA00022553"/>
    </source>
</evidence>
<sequence>MRIADDYVTDLLNLIHLYQQQFPQPGAAIEDEIDAMDLEYITLDFPKVLLSIQESANRIREISHSLRIFSRSDCDRPVPFNVHDGLDSTLLILKHRLRADEKRAEIEVVKNYGDLPNIECYAGQLNQVFMNIVANEIEAIDDASAAADANSQLVKPYKIVLQTSLTSDHQHIQIRIQDNGIGMSENVCQKVFDHLFTTKDVGKGTGLGLAIARQVVVQKHQGTLEVRSNPDEGAEFIITLPISNPSTKQNSQNLPIAVSAPV</sequence>
<evidence type="ECO:0000256" key="1">
    <source>
        <dbReference type="ARBA" id="ARBA00000085"/>
    </source>
</evidence>
<keyword evidence="8" id="KW-0902">Two-component regulatory system</keyword>
<keyword evidence="4" id="KW-0808">Transferase</keyword>
<evidence type="ECO:0000259" key="9">
    <source>
        <dbReference type="PROSITE" id="PS50109"/>
    </source>
</evidence>
<comment type="catalytic activity">
    <reaction evidence="1">
        <text>ATP + protein L-histidine = ADP + protein N-phospho-L-histidine.</text>
        <dbReference type="EC" id="2.7.13.3"/>
    </reaction>
</comment>
<dbReference type="InterPro" id="IPR005467">
    <property type="entry name" value="His_kinase_dom"/>
</dbReference>
<keyword evidence="6 10" id="KW-0418">Kinase</keyword>
<dbReference type="AlphaFoldDB" id="A0A7C3PJF1"/>
<dbReference type="PRINTS" id="PR00344">
    <property type="entry name" value="BCTRLSENSOR"/>
</dbReference>
<reference evidence="10" key="1">
    <citation type="journal article" date="2020" name="mSystems">
        <title>Genome- and Community-Level Interaction Insights into Carbon Utilization and Element Cycling Functions of Hydrothermarchaeota in Hydrothermal Sediment.</title>
        <authorList>
            <person name="Zhou Z."/>
            <person name="Liu Y."/>
            <person name="Xu W."/>
            <person name="Pan J."/>
            <person name="Luo Z.H."/>
            <person name="Li M."/>
        </authorList>
    </citation>
    <scope>NUCLEOTIDE SEQUENCE [LARGE SCALE GENOMIC DNA]</scope>
    <source>
        <strain evidence="10">SpSt-418</strain>
    </source>
</reference>
<accession>A0A7C3PJF1</accession>
<dbReference type="InterPro" id="IPR003594">
    <property type="entry name" value="HATPase_dom"/>
</dbReference>
<evidence type="ECO:0000256" key="7">
    <source>
        <dbReference type="ARBA" id="ARBA00022840"/>
    </source>
</evidence>
<evidence type="ECO:0000256" key="5">
    <source>
        <dbReference type="ARBA" id="ARBA00022741"/>
    </source>
</evidence>
<keyword evidence="5" id="KW-0547">Nucleotide-binding</keyword>
<dbReference type="Pfam" id="PF02518">
    <property type="entry name" value="HATPase_c"/>
    <property type="match status" value="1"/>
</dbReference>
<dbReference type="GO" id="GO:0000160">
    <property type="term" value="P:phosphorelay signal transduction system"/>
    <property type="evidence" value="ECO:0007669"/>
    <property type="project" value="UniProtKB-KW"/>
</dbReference>
<organism evidence="10">
    <name type="scientific">Oscillatoriales cyanobacterium SpSt-418</name>
    <dbReference type="NCBI Taxonomy" id="2282169"/>
    <lineage>
        <taxon>Bacteria</taxon>
        <taxon>Bacillati</taxon>
        <taxon>Cyanobacteriota</taxon>
        <taxon>Cyanophyceae</taxon>
        <taxon>Oscillatoriophycideae</taxon>
        <taxon>Oscillatoriales</taxon>
    </lineage>
</organism>
<dbReference type="PANTHER" id="PTHR43065">
    <property type="entry name" value="SENSOR HISTIDINE KINASE"/>
    <property type="match status" value="1"/>
</dbReference>
<name>A0A7C3PJF1_9CYAN</name>
<dbReference type="PROSITE" id="PS50109">
    <property type="entry name" value="HIS_KIN"/>
    <property type="match status" value="1"/>
</dbReference>
<keyword evidence="3" id="KW-0597">Phosphoprotein</keyword>
<protein>
    <recommendedName>
        <fullName evidence="2">histidine kinase</fullName>
        <ecNumber evidence="2">2.7.13.3</ecNumber>
    </recommendedName>
</protein>
<dbReference type="GO" id="GO:0004673">
    <property type="term" value="F:protein histidine kinase activity"/>
    <property type="evidence" value="ECO:0007669"/>
    <property type="project" value="UniProtKB-EC"/>
</dbReference>
<keyword evidence="7" id="KW-0067">ATP-binding</keyword>